<organism evidence="1 2">
    <name type="scientific">Naganishia adeliensis</name>
    <dbReference type="NCBI Taxonomy" id="92952"/>
    <lineage>
        <taxon>Eukaryota</taxon>
        <taxon>Fungi</taxon>
        <taxon>Dikarya</taxon>
        <taxon>Basidiomycota</taxon>
        <taxon>Agaricomycotina</taxon>
        <taxon>Tremellomycetes</taxon>
        <taxon>Filobasidiales</taxon>
        <taxon>Filobasidiaceae</taxon>
        <taxon>Naganishia</taxon>
    </lineage>
</organism>
<accession>A0ACC2WL63</accession>
<evidence type="ECO:0000313" key="2">
    <source>
        <dbReference type="Proteomes" id="UP001230649"/>
    </source>
</evidence>
<name>A0ACC2WL63_9TREE</name>
<evidence type="ECO:0000313" key="1">
    <source>
        <dbReference type="EMBL" id="KAJ9111287.1"/>
    </source>
</evidence>
<dbReference type="EMBL" id="JASBWS010000019">
    <property type="protein sequence ID" value="KAJ9111287.1"/>
    <property type="molecule type" value="Genomic_DNA"/>
</dbReference>
<keyword evidence="2" id="KW-1185">Reference proteome</keyword>
<dbReference type="Proteomes" id="UP001230649">
    <property type="component" value="Unassembled WGS sequence"/>
</dbReference>
<comment type="caution">
    <text evidence="1">The sequence shown here is derived from an EMBL/GenBank/DDBJ whole genome shotgun (WGS) entry which is preliminary data.</text>
</comment>
<proteinExistence type="predicted"/>
<protein>
    <submittedName>
        <fullName evidence="1">Uncharacterized protein</fullName>
    </submittedName>
</protein>
<gene>
    <name evidence="1" type="ORF">QFC20_002578</name>
</gene>
<sequence length="403" mass="44678">MNVNNLQQVEMIDQTDILSFNYLAPPTTSHIITCGVPASHTSNTNRSRLQGWTSPPLPAPTEYHDHFDIEEVLAFNRYQENVDPKLLNPAPALQIVSATQDMSNTQGLTFDTFTEIQSDRYASALHHPSSNISSRQPAPATINPSNLQLCNLHTAVIDPSILQQTTCSQTTSNIGQQRNGRKRRAEDATTPTQVQRIDSSDGSSSSPVPTTRPVKMRRLLIPSPVEFADGVPNGPITLEAAQAMPYSFSREVTVEGEAHGPEFNNLTRITRACARCRLFGTVTSLIKNNGRRTLAGVADSDKEDPSAKTDPVSEDTVIAVPPAVKDSVAGSDSDVEDSRSNPTPEEVTEQFKRDKEQDFRYLFANGKDFAMNHLQEQLDPGQFHRLEHYFGRHGFRMDFVWCK</sequence>
<reference evidence="1" key="1">
    <citation type="submission" date="2023-04" db="EMBL/GenBank/DDBJ databases">
        <title>Draft Genome sequencing of Naganishia species isolated from polar environments using Oxford Nanopore Technology.</title>
        <authorList>
            <person name="Leo P."/>
            <person name="Venkateswaran K."/>
        </authorList>
    </citation>
    <scope>NUCLEOTIDE SEQUENCE</scope>
    <source>
        <strain evidence="1">MNA-CCFEE 5262</strain>
    </source>
</reference>